<name>A0A0C2IB37_9PSED</name>
<protein>
    <submittedName>
        <fullName evidence="1">Uncharacterized protein</fullName>
    </submittedName>
</protein>
<reference evidence="1 2" key="1">
    <citation type="submission" date="2015-01" db="EMBL/GenBank/DDBJ databases">
        <title>Complete genome of Pseudomonas batumici UCM B-321 producer of the batumin antibiotic with strong antistaphilococcal and potential anticancer activity.</title>
        <authorList>
            <person name="Klochko V.V."/>
            <person name="Zelena L.B."/>
            <person name="Elena K.A."/>
            <person name="Reva O.N."/>
        </authorList>
    </citation>
    <scope>NUCLEOTIDE SEQUENCE [LARGE SCALE GENOMIC DNA]</scope>
    <source>
        <strain evidence="1 2">UCM B-321</strain>
    </source>
</reference>
<comment type="caution">
    <text evidence="1">The sequence shown here is derived from an EMBL/GenBank/DDBJ whole genome shotgun (WGS) entry which is preliminary data.</text>
</comment>
<gene>
    <name evidence="1" type="ORF">UCMB321_2130</name>
</gene>
<evidence type="ECO:0000313" key="2">
    <source>
        <dbReference type="Proteomes" id="UP000031535"/>
    </source>
</evidence>
<sequence length="50" mass="5304">MLQAMLGGITGATVRISIDEEQRQFAYGRILEGIAQALNAPAAHVVVHVS</sequence>
<proteinExistence type="predicted"/>
<keyword evidence="2" id="KW-1185">Reference proteome</keyword>
<dbReference type="Proteomes" id="UP000031535">
    <property type="component" value="Unassembled WGS sequence"/>
</dbReference>
<evidence type="ECO:0000313" key="1">
    <source>
        <dbReference type="EMBL" id="KIH84130.1"/>
    </source>
</evidence>
<organism evidence="1 2">
    <name type="scientific">Pseudomonas batumici</name>
    <dbReference type="NCBI Taxonomy" id="226910"/>
    <lineage>
        <taxon>Bacteria</taxon>
        <taxon>Pseudomonadati</taxon>
        <taxon>Pseudomonadota</taxon>
        <taxon>Gammaproteobacteria</taxon>
        <taxon>Pseudomonadales</taxon>
        <taxon>Pseudomonadaceae</taxon>
        <taxon>Pseudomonas</taxon>
    </lineage>
</organism>
<dbReference type="EMBL" id="JXDG01000022">
    <property type="protein sequence ID" value="KIH84130.1"/>
    <property type="molecule type" value="Genomic_DNA"/>
</dbReference>
<dbReference type="PATRIC" id="fig|226910.6.peg.2117"/>
<accession>A0A0C2IB37</accession>
<dbReference type="AlphaFoldDB" id="A0A0C2IB37"/>